<dbReference type="InterPro" id="IPR036388">
    <property type="entry name" value="WH-like_DNA-bd_sf"/>
</dbReference>
<evidence type="ECO:0000259" key="1">
    <source>
        <dbReference type="PROSITE" id="PS51077"/>
    </source>
</evidence>
<dbReference type="GO" id="GO:0006355">
    <property type="term" value="P:regulation of DNA-templated transcription"/>
    <property type="evidence" value="ECO:0007669"/>
    <property type="project" value="InterPro"/>
</dbReference>
<sequence>MDDIPANVGANVDGGSDDLAQTTQDLARLLQRLADGRREGREALSLARLAKRSALPMSTLLRYLSVLTDAGWVALDDGERGLSLARLTPAGAAQLDSLRNTGATDATVGNDVGR</sequence>
<feature type="domain" description="HTH iclR-type" evidence="1">
    <location>
        <begin position="20"/>
        <end position="86"/>
    </location>
</feature>
<accession>A0A5E4ZMZ5</accession>
<evidence type="ECO:0000313" key="3">
    <source>
        <dbReference type="Proteomes" id="UP000414136"/>
    </source>
</evidence>
<dbReference type="SUPFAM" id="SSF46785">
    <property type="entry name" value="Winged helix' DNA-binding domain"/>
    <property type="match status" value="1"/>
</dbReference>
<evidence type="ECO:0000313" key="2">
    <source>
        <dbReference type="EMBL" id="VVE62544.1"/>
    </source>
</evidence>
<protein>
    <submittedName>
        <fullName evidence="2">Transcriptional regulator</fullName>
    </submittedName>
</protein>
<reference evidence="2 3" key="1">
    <citation type="submission" date="2019-08" db="EMBL/GenBank/DDBJ databases">
        <authorList>
            <person name="Peeters C."/>
        </authorList>
    </citation>
    <scope>NUCLEOTIDE SEQUENCE [LARGE SCALE GENOMIC DNA]</scope>
    <source>
        <strain evidence="2 3">LMG 31118</strain>
    </source>
</reference>
<proteinExistence type="predicted"/>
<dbReference type="EMBL" id="CABPSQ010000001">
    <property type="protein sequence ID" value="VVE62544.1"/>
    <property type="molecule type" value="Genomic_DNA"/>
</dbReference>
<gene>
    <name evidence="2" type="ORF">PCA31118_01047</name>
</gene>
<dbReference type="Proteomes" id="UP000414136">
    <property type="component" value="Unassembled WGS sequence"/>
</dbReference>
<organism evidence="2 3">
    <name type="scientific">Pandoraea captiosa</name>
    <dbReference type="NCBI Taxonomy" id="2508302"/>
    <lineage>
        <taxon>Bacteria</taxon>
        <taxon>Pseudomonadati</taxon>
        <taxon>Pseudomonadota</taxon>
        <taxon>Betaproteobacteria</taxon>
        <taxon>Burkholderiales</taxon>
        <taxon>Burkholderiaceae</taxon>
        <taxon>Pandoraea</taxon>
    </lineage>
</organism>
<dbReference type="RefSeq" id="WP_246190067.1">
    <property type="nucleotide sequence ID" value="NZ_CABPSQ010000001.1"/>
</dbReference>
<dbReference type="InterPro" id="IPR005471">
    <property type="entry name" value="Tscrpt_reg_IclR_N"/>
</dbReference>
<name>A0A5E4ZMZ5_9BURK</name>
<dbReference type="GO" id="GO:0003677">
    <property type="term" value="F:DNA binding"/>
    <property type="evidence" value="ECO:0007669"/>
    <property type="project" value="InterPro"/>
</dbReference>
<dbReference type="AlphaFoldDB" id="A0A5E4ZMZ5"/>
<dbReference type="Pfam" id="PF09339">
    <property type="entry name" value="HTH_IclR"/>
    <property type="match status" value="1"/>
</dbReference>
<keyword evidence="3" id="KW-1185">Reference proteome</keyword>
<dbReference type="InterPro" id="IPR036390">
    <property type="entry name" value="WH_DNA-bd_sf"/>
</dbReference>
<dbReference type="Gene3D" id="1.10.10.10">
    <property type="entry name" value="Winged helix-like DNA-binding domain superfamily/Winged helix DNA-binding domain"/>
    <property type="match status" value="1"/>
</dbReference>
<dbReference type="PROSITE" id="PS51077">
    <property type="entry name" value="HTH_ICLR"/>
    <property type="match status" value="1"/>
</dbReference>